<keyword evidence="1" id="KW-0067">ATP-binding</keyword>
<dbReference type="Gene3D" id="3.30.470.20">
    <property type="entry name" value="ATP-grasp fold, B domain"/>
    <property type="match status" value="1"/>
</dbReference>
<accession>A0AAD0P0X4</accession>
<reference evidence="1 2" key="1">
    <citation type="submission" date="2017-06" db="EMBL/GenBank/DDBJ databases">
        <title>Complete genome sequence of Paenibacillus odorifer CBA7130.</title>
        <authorList>
            <person name="Nam Y.-D."/>
            <person name="Kang J."/>
            <person name="Chung W.-H."/>
        </authorList>
    </citation>
    <scope>NUCLEOTIDE SEQUENCE [LARGE SCALE GENOMIC DNA]</scope>
    <source>
        <strain evidence="1 2">CBA7130</strain>
    </source>
</reference>
<dbReference type="Proteomes" id="UP000249163">
    <property type="component" value="Chromosome"/>
</dbReference>
<keyword evidence="1" id="KW-0547">Nucleotide-binding</keyword>
<name>A0AAD0P0X4_9BACL</name>
<evidence type="ECO:0000313" key="2">
    <source>
        <dbReference type="Proteomes" id="UP000249163"/>
    </source>
</evidence>
<dbReference type="Pfam" id="PF14398">
    <property type="entry name" value="ATPgrasp_YheCD"/>
    <property type="match status" value="1"/>
</dbReference>
<dbReference type="SUPFAM" id="SSF56059">
    <property type="entry name" value="Glutathione synthetase ATP-binding domain-like"/>
    <property type="match status" value="1"/>
</dbReference>
<dbReference type="EMBL" id="CP021965">
    <property type="protein sequence ID" value="AWV31441.1"/>
    <property type="molecule type" value="Genomic_DNA"/>
</dbReference>
<protein>
    <submittedName>
        <fullName evidence="1">ATP-binding protein</fullName>
    </submittedName>
</protein>
<gene>
    <name evidence="1" type="ORF">CD191_01710</name>
</gene>
<organism evidence="1 2">
    <name type="scientific">Paenibacillus odorifer</name>
    <dbReference type="NCBI Taxonomy" id="189426"/>
    <lineage>
        <taxon>Bacteria</taxon>
        <taxon>Bacillati</taxon>
        <taxon>Bacillota</taxon>
        <taxon>Bacilli</taxon>
        <taxon>Bacillales</taxon>
        <taxon>Paenibacillaceae</taxon>
        <taxon>Paenibacillus</taxon>
    </lineage>
</organism>
<evidence type="ECO:0000313" key="1">
    <source>
        <dbReference type="EMBL" id="AWV31441.1"/>
    </source>
</evidence>
<sequence length="285" mass="32768">MPFVHLQHKILRLTKAVIIFEGQGRGQLGKKLKSALTSKWIKTKVLMRSAEISPLIPETIKFSKVNLKAMLLKYGMVYVKPEYGTYGNGVMKVEQSREAHGTEYKYQSGTRLKTFRTFDAFHLSLKKATRGRSYLIQRGIVLLKHGKHRFDIRVMVQLSPQGKWETTGLIGRVAEKGKIVTNYHSGGKLTAMEKLLSPYLNEAQQAQMLKILRKLGEDTGRFYHKKYPGFRQIGVDVGLDRSMTPWIIEVNTSPDPYIFKHLSDKSMYRKVMAYRRANEKKKSVK</sequence>
<dbReference type="InterPro" id="IPR026838">
    <property type="entry name" value="YheC/D"/>
</dbReference>
<dbReference type="AlphaFoldDB" id="A0AAD0P0X4"/>
<dbReference type="GO" id="GO:0005524">
    <property type="term" value="F:ATP binding"/>
    <property type="evidence" value="ECO:0007669"/>
    <property type="project" value="UniProtKB-KW"/>
</dbReference>
<proteinExistence type="predicted"/>